<comment type="catalytic activity">
    <reaction evidence="1">
        <text>S-ubiquitinyl-[E2 ubiquitin-conjugating enzyme]-L-cysteine + [acceptor protein]-L-lysine = [E2 ubiquitin-conjugating enzyme]-L-cysteine + N(6)-ubiquitinyl-[acceptor protein]-L-lysine.</text>
        <dbReference type="EC" id="2.3.2.27"/>
    </reaction>
</comment>
<dbReference type="Gramene" id="TraesCAD_scaffold_026429_01G000100.1">
    <property type="protein sequence ID" value="TraesCAD_scaffold_026429_01G000100.1"/>
    <property type="gene ID" value="TraesCAD_scaffold_026429_01G000100"/>
</dbReference>
<dbReference type="STRING" id="4565.A0A3B6MUF2"/>
<dbReference type="Gramene" id="TraesARI5D03G03115410.1">
    <property type="protein sequence ID" value="TraesARI5D03G03115410.1.CDS1"/>
    <property type="gene ID" value="TraesARI5D03G03115410"/>
</dbReference>
<dbReference type="InterPro" id="IPR001841">
    <property type="entry name" value="Znf_RING"/>
</dbReference>
<feature type="domain" description="RING-type" evidence="9">
    <location>
        <begin position="134"/>
        <end position="177"/>
    </location>
</feature>
<evidence type="ECO:0000259" key="9">
    <source>
        <dbReference type="PROSITE" id="PS50089"/>
    </source>
</evidence>
<sequence>MQQPRGGCWAARRLLAAPAPPPDPAHPMDAQPMARLETVFSGTTIVLFVATVSYVVFSAVYACIRATRYDARQQGHGWVDGDGLGAAAPREETKRALETIPVRVVVLQQQQQQPGDVIGGRKKEEDADADAGDCAVCLAEYAAGDEVRVLPACRHGFHRECVDRWLLTRAPTCPVCRATVGAHVEGADAKEDYAAGHGGVIGLAAGSHALPEPV</sequence>
<dbReference type="GeneID" id="123125269"/>
<dbReference type="SUPFAM" id="SSF57850">
    <property type="entry name" value="RING/U-box"/>
    <property type="match status" value="1"/>
</dbReference>
<keyword evidence="4 7" id="KW-0863">Zinc-finger</keyword>
<dbReference type="AlphaFoldDB" id="A0A3B6MUF2"/>
<dbReference type="Gramene" id="TraesCS5D02G333100.1">
    <property type="protein sequence ID" value="TraesCS5D02G333100.1.cds1"/>
    <property type="gene ID" value="TraesCS5D02G333100"/>
</dbReference>
<dbReference type="PANTHER" id="PTHR14155">
    <property type="entry name" value="RING FINGER DOMAIN-CONTAINING"/>
    <property type="match status" value="1"/>
</dbReference>
<dbReference type="Gramene" id="TraesLDM5D03G03166450.1">
    <property type="protein sequence ID" value="TraesLDM5D03G03166450.1.CDS1"/>
    <property type="gene ID" value="TraesLDM5D03G03166450"/>
</dbReference>
<dbReference type="PROSITE" id="PS50089">
    <property type="entry name" value="ZF_RING_2"/>
    <property type="match status" value="1"/>
</dbReference>
<keyword evidence="5" id="KW-0862">Zinc</keyword>
<evidence type="ECO:0000256" key="8">
    <source>
        <dbReference type="SAM" id="Phobius"/>
    </source>
</evidence>
<dbReference type="Gramene" id="TraesJUL5D03G03186740.1">
    <property type="protein sequence ID" value="TraesJUL5D03G03186740.1.CDS1"/>
    <property type="gene ID" value="TraesJUL5D03G03186740"/>
</dbReference>
<comment type="similarity">
    <text evidence="6">Belongs to the RING-type zinc finger family. ATL subfamily.</text>
</comment>
<keyword evidence="8" id="KW-0812">Transmembrane</keyword>
<dbReference type="InterPro" id="IPR013083">
    <property type="entry name" value="Znf_RING/FYVE/PHD"/>
</dbReference>
<proteinExistence type="inferred from homology"/>
<dbReference type="Gramene" id="TraesKAR5D01G0306330.1">
    <property type="protein sequence ID" value="cds.TraesKAR5D01G0306330.1"/>
    <property type="gene ID" value="TraesKAR5D01G0306330"/>
</dbReference>
<dbReference type="EC" id="2.3.2.27" evidence="2"/>
<dbReference type="OrthoDB" id="9984778at2759"/>
<accession>A0A3B6MUF2</accession>
<dbReference type="PANTHER" id="PTHR14155:SF627">
    <property type="entry name" value="OS06G0192800 PROTEIN"/>
    <property type="match status" value="1"/>
</dbReference>
<dbReference type="PaxDb" id="4565-Traes_5DL_0485849B5.1"/>
<evidence type="ECO:0000256" key="2">
    <source>
        <dbReference type="ARBA" id="ARBA00012483"/>
    </source>
</evidence>
<evidence type="ECO:0000256" key="1">
    <source>
        <dbReference type="ARBA" id="ARBA00000900"/>
    </source>
</evidence>
<dbReference type="RefSeq" id="XP_044401722.1">
    <property type="nucleotide sequence ID" value="XM_044545787.1"/>
</dbReference>
<dbReference type="Gramene" id="TraesCS5D03G0748700.1">
    <property type="protein sequence ID" value="TraesCS5D03G0748700.1.CDS1"/>
    <property type="gene ID" value="TraesCS5D03G0748700"/>
</dbReference>
<protein>
    <recommendedName>
        <fullName evidence="2">RING-type E3 ubiquitin transferase</fullName>
        <ecNumber evidence="2">2.3.2.27</ecNumber>
    </recommendedName>
</protein>
<dbReference type="Gramene" id="TraesWEE_scaffold_019131_01G000100.1">
    <property type="protein sequence ID" value="TraesWEE_scaffold_019131_01G000100.1"/>
    <property type="gene ID" value="TraesWEE_scaffold_019131_01G000100"/>
</dbReference>
<dbReference type="Gramene" id="TraesJAG5D03G03159020.1">
    <property type="protein sequence ID" value="TraesJAG5D03G03159020.1.CDS1"/>
    <property type="gene ID" value="TraesJAG5D03G03159020"/>
</dbReference>
<dbReference type="Proteomes" id="UP000019116">
    <property type="component" value="Chromosome 5D"/>
</dbReference>
<dbReference type="EnsemblPlants" id="TraesCS5D02G333100.1">
    <property type="protein sequence ID" value="TraesCS5D02G333100.1.cds1"/>
    <property type="gene ID" value="TraesCS5D02G333100"/>
</dbReference>
<reference evidence="10" key="2">
    <citation type="submission" date="2018-10" db="UniProtKB">
        <authorList>
            <consortium name="EnsemblPlants"/>
        </authorList>
    </citation>
    <scope>IDENTIFICATION</scope>
</reference>
<dbReference type="Gramene" id="TraesMAC5D03G03160460.1">
    <property type="protein sequence ID" value="TraesMAC5D03G03160460.1.CDS1"/>
    <property type="gene ID" value="TraesMAC5D03G03160460"/>
</dbReference>
<organism evidence="10">
    <name type="scientific">Triticum aestivum</name>
    <name type="common">Wheat</name>
    <dbReference type="NCBI Taxonomy" id="4565"/>
    <lineage>
        <taxon>Eukaryota</taxon>
        <taxon>Viridiplantae</taxon>
        <taxon>Streptophyta</taxon>
        <taxon>Embryophyta</taxon>
        <taxon>Tracheophyta</taxon>
        <taxon>Spermatophyta</taxon>
        <taxon>Magnoliopsida</taxon>
        <taxon>Liliopsida</taxon>
        <taxon>Poales</taxon>
        <taxon>Poaceae</taxon>
        <taxon>BOP clade</taxon>
        <taxon>Pooideae</taxon>
        <taxon>Triticodae</taxon>
        <taxon>Triticeae</taxon>
        <taxon>Triticinae</taxon>
        <taxon>Triticum</taxon>
    </lineage>
</organism>
<dbReference type="CDD" id="cd16461">
    <property type="entry name" value="RING-H2_EL5-like"/>
    <property type="match status" value="1"/>
</dbReference>
<dbReference type="Gramene" id="TraesRN5D0100783800.1">
    <property type="protein sequence ID" value="TraesRN5D0100783800.1"/>
    <property type="gene ID" value="TraesRN5D0100783800"/>
</dbReference>
<dbReference type="InterPro" id="IPR053238">
    <property type="entry name" value="RING-H2_zinc_finger"/>
</dbReference>
<keyword evidence="11" id="KW-1185">Reference proteome</keyword>
<keyword evidence="8" id="KW-1133">Transmembrane helix</keyword>
<name>A0A3B6MUF2_WHEAT</name>
<dbReference type="Gramene" id="TraesLAC5D03G03117270.1">
    <property type="protein sequence ID" value="TraesLAC5D03G03117270.1.CDS1"/>
    <property type="gene ID" value="TraesLAC5D03G03117270"/>
</dbReference>
<keyword evidence="8" id="KW-0472">Membrane</keyword>
<dbReference type="Pfam" id="PF13639">
    <property type="entry name" value="zf-RING_2"/>
    <property type="match status" value="1"/>
</dbReference>
<dbReference type="Gene3D" id="3.30.40.10">
    <property type="entry name" value="Zinc/RING finger domain, C3HC4 (zinc finger)"/>
    <property type="match status" value="1"/>
</dbReference>
<dbReference type="Gramene" id="TraesSYM5D03G03102060.1">
    <property type="protein sequence ID" value="TraesSYM5D03G03102060.1.CDS1"/>
    <property type="gene ID" value="TraesSYM5D03G03102060"/>
</dbReference>
<dbReference type="GO" id="GO:0061630">
    <property type="term" value="F:ubiquitin protein ligase activity"/>
    <property type="evidence" value="ECO:0000318"/>
    <property type="project" value="GO_Central"/>
</dbReference>
<evidence type="ECO:0000256" key="5">
    <source>
        <dbReference type="ARBA" id="ARBA00022833"/>
    </source>
</evidence>
<evidence type="ECO:0000256" key="7">
    <source>
        <dbReference type="PROSITE-ProRule" id="PRU00175"/>
    </source>
</evidence>
<dbReference type="Gramene" id="TraesSTA5D03G03152700.1">
    <property type="protein sequence ID" value="TraesSTA5D03G03152700.1.CDS1"/>
    <property type="gene ID" value="TraesSTA5D03G03152700"/>
</dbReference>
<evidence type="ECO:0000256" key="3">
    <source>
        <dbReference type="ARBA" id="ARBA00022723"/>
    </source>
</evidence>
<dbReference type="SMART" id="SM00184">
    <property type="entry name" value="RING"/>
    <property type="match status" value="1"/>
</dbReference>
<dbReference type="Gramene" id="TraesPARA_EIv1.0_1840630.1">
    <property type="protein sequence ID" value="TraesPARA_EIv1.0_1840630.1.CDS1"/>
    <property type="gene ID" value="TraesPARA_EIv1.0_1840630"/>
</dbReference>
<dbReference type="Gramene" id="TraesCLE_scaffold_070908_01G000300.1">
    <property type="protein sequence ID" value="TraesCLE_scaffold_070908_01G000300.1"/>
    <property type="gene ID" value="TraesCLE_scaffold_070908_01G000300"/>
</dbReference>
<keyword evidence="3" id="KW-0479">Metal-binding</keyword>
<feature type="transmembrane region" description="Helical" evidence="8">
    <location>
        <begin position="39"/>
        <end position="64"/>
    </location>
</feature>
<dbReference type="Gramene" id="TraesROB_scaffold_062442_01G000100.1">
    <property type="protein sequence ID" value="TraesROB_scaffold_062442_01G000100.1"/>
    <property type="gene ID" value="TraesROB_scaffold_062442_01G000100"/>
</dbReference>
<dbReference type="OMA" id="RQQGHGW"/>
<evidence type="ECO:0000256" key="6">
    <source>
        <dbReference type="ARBA" id="ARBA00024209"/>
    </source>
</evidence>
<gene>
    <name evidence="10" type="primary">LOC123125269</name>
</gene>
<evidence type="ECO:0000256" key="4">
    <source>
        <dbReference type="ARBA" id="ARBA00022771"/>
    </source>
</evidence>
<evidence type="ECO:0000313" key="11">
    <source>
        <dbReference type="Proteomes" id="UP000019116"/>
    </source>
</evidence>
<dbReference type="GO" id="GO:0008270">
    <property type="term" value="F:zinc ion binding"/>
    <property type="evidence" value="ECO:0007669"/>
    <property type="project" value="UniProtKB-KW"/>
</dbReference>
<reference evidence="10" key="1">
    <citation type="submission" date="2018-08" db="EMBL/GenBank/DDBJ databases">
        <authorList>
            <person name="Rossello M."/>
        </authorList>
    </citation>
    <scope>NUCLEOTIDE SEQUENCE [LARGE SCALE GENOMIC DNA]</scope>
    <source>
        <strain evidence="10">cv. Chinese Spring</strain>
    </source>
</reference>
<dbReference type="Gramene" id="TraesNOR5D03G03191240.1">
    <property type="protein sequence ID" value="TraesNOR5D03G03191240.1.CDS1"/>
    <property type="gene ID" value="TraesNOR5D03G03191240"/>
</dbReference>
<evidence type="ECO:0000313" key="10">
    <source>
        <dbReference type="EnsemblPlants" id="TraesCS5D02G333100.1.cds1"/>
    </source>
</evidence>